<dbReference type="EMBL" id="JAYMYS010000001">
    <property type="protein sequence ID" value="KAK7410557.1"/>
    <property type="molecule type" value="Genomic_DNA"/>
</dbReference>
<name>A0AAN9T1R2_PSOTE</name>
<evidence type="ECO:0000259" key="1">
    <source>
        <dbReference type="Pfam" id="PF11250"/>
    </source>
</evidence>
<gene>
    <name evidence="2" type="ORF">VNO78_01420</name>
</gene>
<feature type="domain" description="FAF" evidence="1">
    <location>
        <begin position="2"/>
        <end position="44"/>
    </location>
</feature>
<comment type="caution">
    <text evidence="2">The sequence shown here is derived from an EMBL/GenBank/DDBJ whole genome shotgun (WGS) entry which is preliminary data.</text>
</comment>
<dbReference type="Pfam" id="PF11250">
    <property type="entry name" value="FAF"/>
    <property type="match status" value="1"/>
</dbReference>
<proteinExistence type="predicted"/>
<sequence>MPWSLERKYSGEGRLIITAERVRGSQECCVMETHREDGRLTMRLVAEEDDDDYCEECCYPMGFEFDEVQLAKEGSNEVERCRDLRVCATYDGAGPGAWLQLHRSICTLSLISTWAGPLPHL</sequence>
<evidence type="ECO:0000313" key="2">
    <source>
        <dbReference type="EMBL" id="KAK7410557.1"/>
    </source>
</evidence>
<dbReference type="Proteomes" id="UP001386955">
    <property type="component" value="Unassembled WGS sequence"/>
</dbReference>
<accession>A0AAN9T1R2</accession>
<protein>
    <recommendedName>
        <fullName evidence="1">FAF domain-containing protein</fullName>
    </recommendedName>
</protein>
<organism evidence="2 3">
    <name type="scientific">Psophocarpus tetragonolobus</name>
    <name type="common">Winged bean</name>
    <name type="synonym">Dolichos tetragonolobus</name>
    <dbReference type="NCBI Taxonomy" id="3891"/>
    <lineage>
        <taxon>Eukaryota</taxon>
        <taxon>Viridiplantae</taxon>
        <taxon>Streptophyta</taxon>
        <taxon>Embryophyta</taxon>
        <taxon>Tracheophyta</taxon>
        <taxon>Spermatophyta</taxon>
        <taxon>Magnoliopsida</taxon>
        <taxon>eudicotyledons</taxon>
        <taxon>Gunneridae</taxon>
        <taxon>Pentapetalae</taxon>
        <taxon>rosids</taxon>
        <taxon>fabids</taxon>
        <taxon>Fabales</taxon>
        <taxon>Fabaceae</taxon>
        <taxon>Papilionoideae</taxon>
        <taxon>50 kb inversion clade</taxon>
        <taxon>NPAAA clade</taxon>
        <taxon>indigoferoid/millettioid clade</taxon>
        <taxon>Phaseoleae</taxon>
        <taxon>Psophocarpus</taxon>
    </lineage>
</organism>
<dbReference type="InterPro" id="IPR046431">
    <property type="entry name" value="FAF_dom"/>
</dbReference>
<dbReference type="AlphaFoldDB" id="A0AAN9T1R2"/>
<keyword evidence="3" id="KW-1185">Reference proteome</keyword>
<reference evidence="2 3" key="1">
    <citation type="submission" date="2024-01" db="EMBL/GenBank/DDBJ databases">
        <title>The genomes of 5 underutilized Papilionoideae crops provide insights into root nodulation and disease resistanc.</title>
        <authorList>
            <person name="Jiang F."/>
        </authorList>
    </citation>
    <scope>NUCLEOTIDE SEQUENCE [LARGE SCALE GENOMIC DNA]</scope>
    <source>
        <strain evidence="2">DUOXIRENSHENG_FW03</strain>
        <tissue evidence="2">Leaves</tissue>
    </source>
</reference>
<evidence type="ECO:0000313" key="3">
    <source>
        <dbReference type="Proteomes" id="UP001386955"/>
    </source>
</evidence>